<dbReference type="GO" id="GO:0016491">
    <property type="term" value="F:oxidoreductase activity"/>
    <property type="evidence" value="ECO:0007669"/>
    <property type="project" value="UniProtKB-KW"/>
</dbReference>
<dbReference type="InterPro" id="IPR013328">
    <property type="entry name" value="6PGD_dom2"/>
</dbReference>
<evidence type="ECO:0000256" key="5">
    <source>
        <dbReference type="SAM" id="MobiDB-lite"/>
    </source>
</evidence>
<reference evidence="8 9" key="1">
    <citation type="submission" date="2021-01" db="EMBL/GenBank/DDBJ databases">
        <title>Whole genome shotgun sequence of Planobispora longispora NBRC 13918.</title>
        <authorList>
            <person name="Komaki H."/>
            <person name="Tamura T."/>
        </authorList>
    </citation>
    <scope>NUCLEOTIDE SEQUENCE [LARGE SCALE GENOMIC DNA]</scope>
    <source>
        <strain evidence="8 9">NBRC 13918</strain>
    </source>
</reference>
<accession>A0A8J3RUG4</accession>
<name>A0A8J3RUG4_9ACTN</name>
<feature type="active site" evidence="4">
    <location>
        <position position="189"/>
    </location>
</feature>
<dbReference type="Gene3D" id="3.40.50.720">
    <property type="entry name" value="NAD(P)-binding Rossmann-like Domain"/>
    <property type="match status" value="1"/>
</dbReference>
<keyword evidence="3" id="KW-0520">NAD</keyword>
<organism evidence="8 9">
    <name type="scientific">Planobispora longispora</name>
    <dbReference type="NCBI Taxonomy" id="28887"/>
    <lineage>
        <taxon>Bacteria</taxon>
        <taxon>Bacillati</taxon>
        <taxon>Actinomycetota</taxon>
        <taxon>Actinomycetes</taxon>
        <taxon>Streptosporangiales</taxon>
        <taxon>Streptosporangiaceae</taxon>
        <taxon>Planobispora</taxon>
    </lineage>
</organism>
<feature type="domain" description="3-hydroxyisobutyrate dehydrogenase-like NAD-binding" evidence="7">
    <location>
        <begin position="183"/>
        <end position="289"/>
    </location>
</feature>
<dbReference type="PIRSF" id="PIRSF000103">
    <property type="entry name" value="HIBADH"/>
    <property type="match status" value="1"/>
</dbReference>
<dbReference type="AlphaFoldDB" id="A0A8J3RUG4"/>
<protein>
    <submittedName>
        <fullName evidence="8">Putative oxidoreductase</fullName>
    </submittedName>
</protein>
<evidence type="ECO:0000256" key="1">
    <source>
        <dbReference type="ARBA" id="ARBA00009080"/>
    </source>
</evidence>
<feature type="region of interest" description="Disordered" evidence="5">
    <location>
        <begin position="1"/>
        <end position="27"/>
    </location>
</feature>
<dbReference type="Proteomes" id="UP000616724">
    <property type="component" value="Unassembled WGS sequence"/>
</dbReference>
<dbReference type="GO" id="GO:0050661">
    <property type="term" value="F:NADP binding"/>
    <property type="evidence" value="ECO:0007669"/>
    <property type="project" value="InterPro"/>
</dbReference>
<dbReference type="PANTHER" id="PTHR43060:SF15">
    <property type="entry name" value="3-HYDROXYISOBUTYRATE DEHYDROGENASE-LIKE 1, MITOCHONDRIAL-RELATED"/>
    <property type="match status" value="1"/>
</dbReference>
<evidence type="ECO:0000313" key="8">
    <source>
        <dbReference type="EMBL" id="GIH80935.1"/>
    </source>
</evidence>
<dbReference type="InterPro" id="IPR008927">
    <property type="entry name" value="6-PGluconate_DH-like_C_sf"/>
</dbReference>
<dbReference type="Pfam" id="PF03446">
    <property type="entry name" value="NAD_binding_2"/>
    <property type="match status" value="1"/>
</dbReference>
<evidence type="ECO:0000313" key="9">
    <source>
        <dbReference type="Proteomes" id="UP000616724"/>
    </source>
</evidence>
<dbReference type="InterPro" id="IPR002204">
    <property type="entry name" value="3-OH-isobutyrate_DH-rel_CS"/>
</dbReference>
<dbReference type="EMBL" id="BOOH01000066">
    <property type="protein sequence ID" value="GIH80935.1"/>
    <property type="molecule type" value="Genomic_DNA"/>
</dbReference>
<dbReference type="Gene3D" id="1.10.1040.10">
    <property type="entry name" value="N-(1-d-carboxylethyl)-l-norvaline Dehydrogenase, domain 2"/>
    <property type="match status" value="1"/>
</dbReference>
<evidence type="ECO:0000256" key="3">
    <source>
        <dbReference type="ARBA" id="ARBA00023027"/>
    </source>
</evidence>
<evidence type="ECO:0000256" key="2">
    <source>
        <dbReference type="ARBA" id="ARBA00023002"/>
    </source>
</evidence>
<dbReference type="SUPFAM" id="SSF51735">
    <property type="entry name" value="NAD(P)-binding Rossmann-fold domains"/>
    <property type="match status" value="1"/>
</dbReference>
<comment type="caution">
    <text evidence="8">The sequence shown here is derived from an EMBL/GenBank/DDBJ whole genome shotgun (WGS) entry which is preliminary data.</text>
</comment>
<feature type="domain" description="6-phosphogluconate dehydrogenase NADP-binding" evidence="6">
    <location>
        <begin position="28"/>
        <end position="180"/>
    </location>
</feature>
<comment type="similarity">
    <text evidence="1">Belongs to the HIBADH-related family.</text>
</comment>
<evidence type="ECO:0000259" key="7">
    <source>
        <dbReference type="Pfam" id="PF14833"/>
    </source>
</evidence>
<keyword evidence="9" id="KW-1185">Reference proteome</keyword>
<gene>
    <name evidence="8" type="ORF">Plo01_73640</name>
</gene>
<dbReference type="GO" id="GO:0051287">
    <property type="term" value="F:NAD binding"/>
    <property type="evidence" value="ECO:0007669"/>
    <property type="project" value="InterPro"/>
</dbReference>
<dbReference type="RefSeq" id="WP_203895343.1">
    <property type="nucleotide sequence ID" value="NZ_BOOH01000066.1"/>
</dbReference>
<evidence type="ECO:0000259" key="6">
    <source>
        <dbReference type="Pfam" id="PF03446"/>
    </source>
</evidence>
<proteinExistence type="inferred from homology"/>
<dbReference type="InterPro" id="IPR006115">
    <property type="entry name" value="6PGDH_NADP-bd"/>
</dbReference>
<feature type="compositionally biased region" description="Basic and acidic residues" evidence="5">
    <location>
        <begin position="11"/>
        <end position="23"/>
    </location>
</feature>
<dbReference type="InterPro" id="IPR029154">
    <property type="entry name" value="HIBADH-like_NADP-bd"/>
</dbReference>
<dbReference type="SUPFAM" id="SSF48179">
    <property type="entry name" value="6-phosphogluconate dehydrogenase C-terminal domain-like"/>
    <property type="match status" value="1"/>
</dbReference>
<evidence type="ECO:0000256" key="4">
    <source>
        <dbReference type="PIRSR" id="PIRSR000103-1"/>
    </source>
</evidence>
<keyword evidence="2" id="KW-0560">Oxidoreductase</keyword>
<dbReference type="Pfam" id="PF14833">
    <property type="entry name" value="NAD_binding_11"/>
    <property type="match status" value="1"/>
</dbReference>
<dbReference type="InterPro" id="IPR015815">
    <property type="entry name" value="HIBADH-related"/>
</dbReference>
<sequence length="312" mass="32223">MTAVPTPREPAQSHEPPDSRDEPPGPYGFIGLGQMGAPMAAHLAGRGLVVYDARPEAMAPLVDKGARAAAGPAEVAAGCRIISLMVRDDAQVEEVMAGILPAAAPGTIVAIHSTIHAATAVRLAERASPYRIDIVDAPVSGGFMGAQAGTLAVMVGGAEDAFARCREPFGTWADLVLHMGPVGAGTRAKLARNLLHFTAFAAVAEAQRLAEAAGVPLRRLARVVRHSDAVTGGPGSIMLRSTTAPLDPGDPLYGIMENVLALGEKDLSLALDLAAEHGVDTPLARLALDRLAEGLGLPPRISPSDSPRRHGE</sequence>
<dbReference type="PROSITE" id="PS00895">
    <property type="entry name" value="3_HYDROXYISOBUT_DH"/>
    <property type="match status" value="1"/>
</dbReference>
<dbReference type="GO" id="GO:0016054">
    <property type="term" value="P:organic acid catabolic process"/>
    <property type="evidence" value="ECO:0007669"/>
    <property type="project" value="UniProtKB-ARBA"/>
</dbReference>
<dbReference type="InterPro" id="IPR036291">
    <property type="entry name" value="NAD(P)-bd_dom_sf"/>
</dbReference>
<dbReference type="PANTHER" id="PTHR43060">
    <property type="entry name" value="3-HYDROXYISOBUTYRATE DEHYDROGENASE-LIKE 1, MITOCHONDRIAL-RELATED"/>
    <property type="match status" value="1"/>
</dbReference>